<name>A0A2T3ZHF8_TRIA4</name>
<protein>
    <submittedName>
        <fullName evidence="3">Uncharacterized protein</fullName>
    </submittedName>
</protein>
<sequence>MEDLSAALRRGRRCSTSMNVRSQEPQAPSAAPKTPRRRKRGARHSDPGSAVYLSGLTPMVRRTSLTASNRRSAAPASGAGSAPRLNGQPAAVNLHQTIDGRVERRMRRNGLRDMLNKIDQEKRRSEQLAKAQITKLKAELRARDREIYRMQNATMIFDTERIWELEQQVKELKGQLATKSIASEEATQYYSCVWPSTPSTASTDDLMDMTQDEDHFGDMAAETNTPSRARPPFLTPPATSPTRPVSPFSKDVSPTPDAHTEMRLNSPDADKKQLEDEIATLEFEVQELTATLDSYNALGARISDALSGGTLRDKGTSSSLEAIENQVQLLLQTMSERAAAVTHLTNAISELGFPGTDASEMIMSLASEFRSARLELEYLAPGEPTLPVTAHGADILDLLLDRMRTLSRKTREDEDSIDKYHEIERSLRKQLDSRISVMEELNIKVTEAYRALDEKDSHIRELEIGNNRLKGAVDGYVRDITELEGLIERMETEHRESINAHAAQKKSSEELLTAKNATIAELEAKIEEAVAQTAELLNEMSSTEANFARQTITIRKQHGAALAVRDTRVAELRDEIDRVTESLRVARETIHALRAENSGMRGLMEEERRKAKDAMDSMKEELQRVLYLSQSFLEDAHGASASGRAATIEGESDNSRMIVHNPSQMGTRRLKRRYDSGLELLNEDEADI</sequence>
<dbReference type="AlphaFoldDB" id="A0A2T3ZHF8"/>
<feature type="region of interest" description="Disordered" evidence="2">
    <location>
        <begin position="223"/>
        <end position="270"/>
    </location>
</feature>
<feature type="compositionally biased region" description="Low complexity" evidence="2">
    <location>
        <begin position="67"/>
        <end position="84"/>
    </location>
</feature>
<feature type="coiled-coil region" evidence="1">
    <location>
        <begin position="473"/>
        <end position="624"/>
    </location>
</feature>
<feature type="compositionally biased region" description="Basic and acidic residues" evidence="2">
    <location>
        <begin position="258"/>
        <end position="270"/>
    </location>
</feature>
<dbReference type="PANTHER" id="PTHR23159:SF60">
    <property type="entry name" value="SPINDLE ASSEMBLY ABNORMAL PROTEIN 4"/>
    <property type="match status" value="1"/>
</dbReference>
<dbReference type="Proteomes" id="UP000240493">
    <property type="component" value="Unassembled WGS sequence"/>
</dbReference>
<proteinExistence type="predicted"/>
<organism evidence="3 4">
    <name type="scientific">Trichoderma asperellum (strain ATCC 204424 / CBS 433.97 / NBRC 101777)</name>
    <dbReference type="NCBI Taxonomy" id="1042311"/>
    <lineage>
        <taxon>Eukaryota</taxon>
        <taxon>Fungi</taxon>
        <taxon>Dikarya</taxon>
        <taxon>Ascomycota</taxon>
        <taxon>Pezizomycotina</taxon>
        <taxon>Sordariomycetes</taxon>
        <taxon>Hypocreomycetidae</taxon>
        <taxon>Hypocreales</taxon>
        <taxon>Hypocreaceae</taxon>
        <taxon>Trichoderma</taxon>
    </lineage>
</organism>
<dbReference type="PANTHER" id="PTHR23159">
    <property type="entry name" value="CENTROSOMAL PROTEIN 2"/>
    <property type="match status" value="1"/>
</dbReference>
<evidence type="ECO:0000313" key="3">
    <source>
        <dbReference type="EMBL" id="PTB44230.1"/>
    </source>
</evidence>
<dbReference type="EMBL" id="KZ679258">
    <property type="protein sequence ID" value="PTB44230.1"/>
    <property type="molecule type" value="Genomic_DNA"/>
</dbReference>
<evidence type="ECO:0000313" key="4">
    <source>
        <dbReference type="Proteomes" id="UP000240493"/>
    </source>
</evidence>
<feature type="region of interest" description="Disordered" evidence="2">
    <location>
        <begin position="66"/>
        <end position="95"/>
    </location>
</feature>
<feature type="region of interest" description="Disordered" evidence="2">
    <location>
        <begin position="1"/>
        <end position="52"/>
    </location>
</feature>
<keyword evidence="4" id="KW-1185">Reference proteome</keyword>
<feature type="compositionally biased region" description="Polar residues" evidence="2">
    <location>
        <begin position="14"/>
        <end position="26"/>
    </location>
</feature>
<evidence type="ECO:0000256" key="2">
    <source>
        <dbReference type="SAM" id="MobiDB-lite"/>
    </source>
</evidence>
<gene>
    <name evidence="3" type="ORF">M441DRAFT_55296</name>
</gene>
<reference evidence="3 4" key="1">
    <citation type="submission" date="2016-07" db="EMBL/GenBank/DDBJ databases">
        <title>Multiple horizontal gene transfer events from other fungi enriched the ability of initially mycotrophic Trichoderma (Ascomycota) to feed on dead plant biomass.</title>
        <authorList>
            <consortium name="DOE Joint Genome Institute"/>
            <person name="Aerts A."/>
            <person name="Atanasova L."/>
            <person name="Chenthamara K."/>
            <person name="Zhang J."/>
            <person name="Grujic M."/>
            <person name="Henrissat B."/>
            <person name="Kuo A."/>
            <person name="Salamov A."/>
            <person name="Lipzen A."/>
            <person name="Labutti K."/>
            <person name="Barry K."/>
            <person name="Miao Y."/>
            <person name="Rahimi M.J."/>
            <person name="Shen Q."/>
            <person name="Grigoriev I.V."/>
            <person name="Kubicek C.P."/>
            <person name="Druzhinina I.S."/>
        </authorList>
    </citation>
    <scope>NUCLEOTIDE SEQUENCE [LARGE SCALE GENOMIC DNA]</scope>
    <source>
        <strain evidence="3 4">CBS 433.97</strain>
    </source>
</reference>
<dbReference type="OrthoDB" id="3532430at2759"/>
<feature type="coiled-coil region" evidence="1">
    <location>
        <begin position="271"/>
        <end position="298"/>
    </location>
</feature>
<keyword evidence="1" id="KW-0175">Coiled coil</keyword>
<dbReference type="STRING" id="1042311.A0A2T3ZHF8"/>
<evidence type="ECO:0000256" key="1">
    <source>
        <dbReference type="SAM" id="Coils"/>
    </source>
</evidence>
<accession>A0A2T3ZHF8</accession>